<protein>
    <submittedName>
        <fullName evidence="2">Uncharacterized protein</fullName>
    </submittedName>
</protein>
<dbReference type="EMBL" id="CAJJDM010000039">
    <property type="protein sequence ID" value="CAD8067053.1"/>
    <property type="molecule type" value="Genomic_DNA"/>
</dbReference>
<reference evidence="2" key="1">
    <citation type="submission" date="2021-01" db="EMBL/GenBank/DDBJ databases">
        <authorList>
            <consortium name="Genoscope - CEA"/>
            <person name="William W."/>
        </authorList>
    </citation>
    <scope>NUCLEOTIDE SEQUENCE</scope>
</reference>
<keyword evidence="3" id="KW-1185">Reference proteome</keyword>
<dbReference type="OMA" id="MNDKEGR"/>
<evidence type="ECO:0000313" key="3">
    <source>
        <dbReference type="Proteomes" id="UP000688137"/>
    </source>
</evidence>
<dbReference type="AlphaFoldDB" id="A0A8S1LNV1"/>
<comment type="caution">
    <text evidence="2">The sequence shown here is derived from an EMBL/GenBank/DDBJ whole genome shotgun (WGS) entry which is preliminary data.</text>
</comment>
<organism evidence="2 3">
    <name type="scientific">Paramecium primaurelia</name>
    <dbReference type="NCBI Taxonomy" id="5886"/>
    <lineage>
        <taxon>Eukaryota</taxon>
        <taxon>Sar</taxon>
        <taxon>Alveolata</taxon>
        <taxon>Ciliophora</taxon>
        <taxon>Intramacronucleata</taxon>
        <taxon>Oligohymenophorea</taxon>
        <taxon>Peniculida</taxon>
        <taxon>Parameciidae</taxon>
        <taxon>Paramecium</taxon>
    </lineage>
</organism>
<sequence length="317" mass="38182">MNLDIKERKINFSQKITEFRDKKEKVKKQNKDILLRVDDLFGQIEQNRNKEQDMDRVFPIIDNIQRRQFQYSKYRTEVLSNSCNKDNLVLTKVLSSMPLYKQEKIYELKKQGLKEFFEKQFNKSKHLKLQQQIKKKDSQIDEQPKLINDQRQLDTSQVQSDSEIVIRAGLRMRSPDETITFLKNHFGVIVRSPQKSKLKSRRELDQEERQMEKDRRKLYNVKDKLEIYYTTLEGTNSMIKRRQEDQQQLLNQSQILDYSKSSDITPMNDKEGRNSIFNRNQYYVDHYNNIKIGNNNIKDMKMRSTFYKSHMANELNE</sequence>
<feature type="coiled-coil region" evidence="1">
    <location>
        <begin position="197"/>
        <end position="224"/>
    </location>
</feature>
<name>A0A8S1LNV1_PARPR</name>
<gene>
    <name evidence="2" type="ORF">PPRIM_AZ9-3.1.T0400088</name>
</gene>
<proteinExistence type="predicted"/>
<keyword evidence="1" id="KW-0175">Coiled coil</keyword>
<accession>A0A8S1LNV1</accession>
<dbReference type="Proteomes" id="UP000688137">
    <property type="component" value="Unassembled WGS sequence"/>
</dbReference>
<evidence type="ECO:0000256" key="1">
    <source>
        <dbReference type="SAM" id="Coils"/>
    </source>
</evidence>
<evidence type="ECO:0000313" key="2">
    <source>
        <dbReference type="EMBL" id="CAD8067053.1"/>
    </source>
</evidence>